<proteinExistence type="predicted"/>
<name>A0A813JN09_POLGL</name>
<evidence type="ECO:0000313" key="3">
    <source>
        <dbReference type="Proteomes" id="UP000626109"/>
    </source>
</evidence>
<dbReference type="AlphaFoldDB" id="A0A813JN09"/>
<feature type="region of interest" description="Disordered" evidence="1">
    <location>
        <begin position="140"/>
        <end position="161"/>
    </location>
</feature>
<dbReference type="EMBL" id="CAJNNW010025736">
    <property type="protein sequence ID" value="CAE8679072.1"/>
    <property type="molecule type" value="Genomic_DNA"/>
</dbReference>
<reference evidence="2" key="1">
    <citation type="submission" date="2021-02" db="EMBL/GenBank/DDBJ databases">
        <authorList>
            <person name="Dougan E. K."/>
            <person name="Rhodes N."/>
            <person name="Thang M."/>
            <person name="Chan C."/>
        </authorList>
    </citation>
    <scope>NUCLEOTIDE SEQUENCE</scope>
</reference>
<comment type="caution">
    <text evidence="2">The sequence shown here is derived from an EMBL/GenBank/DDBJ whole genome shotgun (WGS) entry which is preliminary data.</text>
</comment>
<sequence length="161" mass="17865">MLKGLLSSFKANKLTLEMTEGENQNTFDKTSLNMRSQPQGLGVEGHGHEQEVGEAGNSSDLPLRRNSRQGFRQFFPPGPGGGLLGEGDGQRYNNDNSNNYNNNCNRQEVRKGELDALEKATSKLASMGVQLLQIQRNPAKKFQEGLKQQQQQQQLEGEDDT</sequence>
<feature type="region of interest" description="Disordered" evidence="1">
    <location>
        <begin position="21"/>
        <end position="106"/>
    </location>
</feature>
<gene>
    <name evidence="2" type="ORF">PGLA2088_LOCUS21161</name>
</gene>
<evidence type="ECO:0000313" key="2">
    <source>
        <dbReference type="EMBL" id="CAE8679072.1"/>
    </source>
</evidence>
<organism evidence="2 3">
    <name type="scientific">Polarella glacialis</name>
    <name type="common">Dinoflagellate</name>
    <dbReference type="NCBI Taxonomy" id="89957"/>
    <lineage>
        <taxon>Eukaryota</taxon>
        <taxon>Sar</taxon>
        <taxon>Alveolata</taxon>
        <taxon>Dinophyceae</taxon>
        <taxon>Suessiales</taxon>
        <taxon>Suessiaceae</taxon>
        <taxon>Polarella</taxon>
    </lineage>
</organism>
<evidence type="ECO:0000256" key="1">
    <source>
        <dbReference type="SAM" id="MobiDB-lite"/>
    </source>
</evidence>
<feature type="compositionally biased region" description="Low complexity" evidence="1">
    <location>
        <begin position="90"/>
        <end position="105"/>
    </location>
</feature>
<accession>A0A813JN09</accession>
<feature type="compositionally biased region" description="Polar residues" evidence="1">
    <location>
        <begin position="21"/>
        <end position="38"/>
    </location>
</feature>
<protein>
    <submittedName>
        <fullName evidence="2">Uncharacterized protein</fullName>
    </submittedName>
</protein>
<dbReference type="Proteomes" id="UP000626109">
    <property type="component" value="Unassembled WGS sequence"/>
</dbReference>